<evidence type="ECO:0000256" key="2">
    <source>
        <dbReference type="ARBA" id="ARBA00007977"/>
    </source>
</evidence>
<evidence type="ECO:0000313" key="8">
    <source>
        <dbReference type="EMBL" id="PRY25143.1"/>
    </source>
</evidence>
<feature type="transmembrane region" description="Helical" evidence="7">
    <location>
        <begin position="99"/>
        <end position="120"/>
    </location>
</feature>
<feature type="transmembrane region" description="Helical" evidence="7">
    <location>
        <begin position="226"/>
        <end position="247"/>
    </location>
</feature>
<dbReference type="PANTHER" id="PTHR30106">
    <property type="entry name" value="INNER MEMBRANE PROTEIN YEIH-RELATED"/>
    <property type="match status" value="1"/>
</dbReference>
<dbReference type="EMBL" id="PVTD01000002">
    <property type="protein sequence ID" value="PRY25143.1"/>
    <property type="molecule type" value="Genomic_DNA"/>
</dbReference>
<evidence type="ECO:0000256" key="4">
    <source>
        <dbReference type="ARBA" id="ARBA00022692"/>
    </source>
</evidence>
<keyword evidence="3" id="KW-1003">Cell membrane</keyword>
<sequence length="340" mass="35192">MSDVTTRRLAPLRQSATTLMPGIVVTMLVATTAQFLAEHYGTPAMLLALLLGIAVSFLGEEGKTVPGVAFSARSLLRLGVALLGVRISADLILDLGPHLIGLVVFGVVATIGFGLAVGRLFGRRWRFAFLTAGSVAICGASAAIAISAILPRDARSEQNLIFTVMGVTVLSTMAMILYPILVDAAGLDPRQAGVFLGGTIHDVAQVVGAGYTLSEETGDTATLVKLIRVSMLAPVVLVASLLIRSFAAAPQDGIAPPLLPGFVLGFLVLAALNSAHLIPEQIATLLSECSRWLLLSAIAAVGMKTNLRQVLEVGGSAIGLLVAETVFIAALILAGIRLIG</sequence>
<dbReference type="InterPro" id="IPR018383">
    <property type="entry name" value="UPF0324_pro"/>
</dbReference>
<dbReference type="Proteomes" id="UP000239480">
    <property type="component" value="Unassembled WGS sequence"/>
</dbReference>
<organism evidence="8 9">
    <name type="scientific">Aliiruegeria haliotis</name>
    <dbReference type="NCBI Taxonomy" id="1280846"/>
    <lineage>
        <taxon>Bacteria</taxon>
        <taxon>Pseudomonadati</taxon>
        <taxon>Pseudomonadota</taxon>
        <taxon>Alphaproteobacteria</taxon>
        <taxon>Rhodobacterales</taxon>
        <taxon>Roseobacteraceae</taxon>
        <taxon>Aliiruegeria</taxon>
    </lineage>
</organism>
<feature type="transmembrane region" description="Helical" evidence="7">
    <location>
        <begin position="127"/>
        <end position="149"/>
    </location>
</feature>
<dbReference type="GO" id="GO:0005886">
    <property type="term" value="C:plasma membrane"/>
    <property type="evidence" value="ECO:0007669"/>
    <property type="project" value="UniProtKB-SubCell"/>
</dbReference>
<comment type="similarity">
    <text evidence="2">Belongs to the UPF0324 family.</text>
</comment>
<accession>A0A2T0RVR2</accession>
<dbReference type="RefSeq" id="WP_106204070.1">
    <property type="nucleotide sequence ID" value="NZ_PVTD01000002.1"/>
</dbReference>
<proteinExistence type="inferred from homology"/>
<dbReference type="Pfam" id="PF03601">
    <property type="entry name" value="Cons_hypoth698"/>
    <property type="match status" value="1"/>
</dbReference>
<evidence type="ECO:0000313" key="9">
    <source>
        <dbReference type="Proteomes" id="UP000239480"/>
    </source>
</evidence>
<keyword evidence="9" id="KW-1185">Reference proteome</keyword>
<comment type="caution">
    <text evidence="8">The sequence shown here is derived from an EMBL/GenBank/DDBJ whole genome shotgun (WGS) entry which is preliminary data.</text>
</comment>
<gene>
    <name evidence="8" type="ORF">CLV78_102320</name>
</gene>
<protein>
    <submittedName>
        <fullName evidence="8">Putative integral membrane protein (TIGR00698 family)</fullName>
    </submittedName>
</protein>
<comment type="subcellular location">
    <subcellularLocation>
        <location evidence="1">Cell membrane</location>
        <topology evidence="1">Multi-pass membrane protein</topology>
    </subcellularLocation>
</comment>
<dbReference type="PANTHER" id="PTHR30106:SF2">
    <property type="entry name" value="UPF0324 INNER MEMBRANE PROTEIN YEIH"/>
    <property type="match status" value="1"/>
</dbReference>
<reference evidence="8 9" key="1">
    <citation type="submission" date="2018-03" db="EMBL/GenBank/DDBJ databases">
        <title>Genomic Encyclopedia of Archaeal and Bacterial Type Strains, Phase II (KMG-II): from individual species to whole genera.</title>
        <authorList>
            <person name="Goeker M."/>
        </authorList>
    </citation>
    <scope>NUCLEOTIDE SEQUENCE [LARGE SCALE GENOMIC DNA]</scope>
    <source>
        <strain evidence="8 9">DSM 29328</strain>
    </source>
</reference>
<feature type="transmembrane region" description="Helical" evidence="7">
    <location>
        <begin position="317"/>
        <end position="339"/>
    </location>
</feature>
<evidence type="ECO:0000256" key="7">
    <source>
        <dbReference type="SAM" id="Phobius"/>
    </source>
</evidence>
<feature type="transmembrane region" description="Helical" evidence="7">
    <location>
        <begin position="161"/>
        <end position="181"/>
    </location>
</feature>
<name>A0A2T0RVR2_9RHOB</name>
<dbReference type="AlphaFoldDB" id="A0A2T0RVR2"/>
<keyword evidence="5 7" id="KW-1133">Transmembrane helix</keyword>
<feature type="transmembrane region" description="Helical" evidence="7">
    <location>
        <begin position="253"/>
        <end position="272"/>
    </location>
</feature>
<keyword evidence="6 7" id="KW-0472">Membrane</keyword>
<evidence type="ECO:0000256" key="1">
    <source>
        <dbReference type="ARBA" id="ARBA00004651"/>
    </source>
</evidence>
<dbReference type="OrthoDB" id="5393513at2"/>
<keyword evidence="4 7" id="KW-0812">Transmembrane</keyword>
<evidence type="ECO:0000256" key="6">
    <source>
        <dbReference type="ARBA" id="ARBA00023136"/>
    </source>
</evidence>
<evidence type="ECO:0000256" key="3">
    <source>
        <dbReference type="ARBA" id="ARBA00022475"/>
    </source>
</evidence>
<evidence type="ECO:0000256" key="5">
    <source>
        <dbReference type="ARBA" id="ARBA00022989"/>
    </source>
</evidence>
<feature type="transmembrane region" description="Helical" evidence="7">
    <location>
        <begin position="43"/>
        <end position="62"/>
    </location>
</feature>